<dbReference type="OrthoDB" id="3261862at2759"/>
<evidence type="ECO:0000256" key="2">
    <source>
        <dbReference type="SAM" id="MobiDB-lite"/>
    </source>
</evidence>
<evidence type="ECO:0000256" key="1">
    <source>
        <dbReference type="SAM" id="Coils"/>
    </source>
</evidence>
<sequence>MASSVRNYSRPLQTASSPLDAPFRPPRSPLRPTHSLEAAAGSSLLHRRRTKSTGPATAQRPSFAAMHQAQVPAHRRQRTLSTGAAPDFLRGQEFSPLASQSRDSRVFDDNDSGRSSPSSPTTFIAPAEFVARGHPRDSVLTQDSGITESSMYPSTLSGDDSPGSQKSPRIASFNDMSFNTLDSDDVSYRLDLLVRNHYFLPPAHSKPSVSELSLLAVDAAPKKSPLLKPISPNFRDFFRKAKPQTAPPSPEVARSRPVVPAPSRVPAVAAPLAAPPVEHHVSRAPTPRIAVLRERLDDLQQAAQDAEREMRMRAETPSGSAARRALQFDDVDPTDQVDLPEYLEPIEDVGPLTPSSVAFSEEDIWRRGLLEQAVGLSFNAGGYVSAPEPPVPGPSNPNTRSKRDLGQRVVVNGTVPTLRGSGDKRNPSRRPKSTSPNGRAKRPSNEVPSNYGTRNVSGGNLRPSHDARRPSTASVRSQPTPSTSSPLSANGLIASPIISPSEASQFSTVRSRPAAPTPSRALSQDPFPPFQHLQTMSQHVDFDYHPDTPPTYFTPLTPAPPRKPPTLGSGRSRGSSKASSTMMEVRRAASTPVLREMHTVVEIAPPPAFVVEDPSGARAPVSLPTMSTIGSMTSGSHYSDEEEVADAGPPGLSWRSPAFDANVRDSYMTDPLARESLGRDSFDGRQSLDARGSFDHRPSLDGRPSLTISIHSRPDSRHSLHSSTFGEPHRTSGERTLGRASTSTLGSVRHPHEVPPLPSLSSHLSAAPPVPAPGSAGPAFFDEVQDRFLSQESSSESETDQEDEELVHLGSPMQHHPGTRSSSRAGTPSAPPPAAANRMPWREPVSHMAEGSAVVSPGGATLDLGARRASESSQAQRGWHGTRRHDKGLEMLQRAQAGSAVSLGTRSTRSLREELTERDVADRRLEGLLVQHMEEERDRMKRIASGLAATQQG</sequence>
<feature type="region of interest" description="Disordered" evidence="2">
    <location>
        <begin position="634"/>
        <end position="653"/>
    </location>
</feature>
<gene>
    <name evidence="3" type="ORF">EXIGLDRAFT_744414</name>
</gene>
<reference evidence="3 4" key="1">
    <citation type="journal article" date="2016" name="Mol. Biol. Evol.">
        <title>Comparative Genomics of Early-Diverging Mushroom-Forming Fungi Provides Insights into the Origins of Lignocellulose Decay Capabilities.</title>
        <authorList>
            <person name="Nagy L.G."/>
            <person name="Riley R."/>
            <person name="Tritt A."/>
            <person name="Adam C."/>
            <person name="Daum C."/>
            <person name="Floudas D."/>
            <person name="Sun H."/>
            <person name="Yadav J.S."/>
            <person name="Pangilinan J."/>
            <person name="Larsson K.H."/>
            <person name="Matsuura K."/>
            <person name="Barry K."/>
            <person name="Labutti K."/>
            <person name="Kuo R."/>
            <person name="Ohm R.A."/>
            <person name="Bhattacharya S.S."/>
            <person name="Shirouzu T."/>
            <person name="Yoshinaga Y."/>
            <person name="Martin F.M."/>
            <person name="Grigoriev I.V."/>
            <person name="Hibbett D.S."/>
        </authorList>
    </citation>
    <scope>NUCLEOTIDE SEQUENCE [LARGE SCALE GENOMIC DNA]</scope>
    <source>
        <strain evidence="3 4">HHB12029</strain>
    </source>
</reference>
<name>A0A165Q173_EXIGL</name>
<protein>
    <submittedName>
        <fullName evidence="3">Uncharacterized protein</fullName>
    </submittedName>
</protein>
<proteinExistence type="predicted"/>
<feature type="compositionally biased region" description="Polar residues" evidence="2">
    <location>
        <begin position="139"/>
        <end position="167"/>
    </location>
</feature>
<feature type="compositionally biased region" description="Polar residues" evidence="2">
    <location>
        <begin position="113"/>
        <end position="122"/>
    </location>
</feature>
<dbReference type="InParanoid" id="A0A165Q173"/>
<dbReference type="EMBL" id="KV425886">
    <property type="protein sequence ID" value="KZW02944.1"/>
    <property type="molecule type" value="Genomic_DNA"/>
</dbReference>
<evidence type="ECO:0000313" key="4">
    <source>
        <dbReference type="Proteomes" id="UP000077266"/>
    </source>
</evidence>
<keyword evidence="4" id="KW-1185">Reference proteome</keyword>
<dbReference type="Proteomes" id="UP000077266">
    <property type="component" value="Unassembled WGS sequence"/>
</dbReference>
<feature type="region of interest" description="Disordered" evidence="2">
    <location>
        <begin position="675"/>
        <end position="915"/>
    </location>
</feature>
<feature type="compositionally biased region" description="Low complexity" evidence="2">
    <location>
        <begin position="819"/>
        <end position="828"/>
    </location>
</feature>
<dbReference type="AlphaFoldDB" id="A0A165Q173"/>
<feature type="compositionally biased region" description="Basic and acidic residues" evidence="2">
    <location>
        <begin position="727"/>
        <end position="737"/>
    </location>
</feature>
<feature type="compositionally biased region" description="Acidic residues" evidence="2">
    <location>
        <begin position="795"/>
        <end position="805"/>
    </location>
</feature>
<keyword evidence="1" id="KW-0175">Coiled coil</keyword>
<evidence type="ECO:0000313" key="3">
    <source>
        <dbReference type="EMBL" id="KZW02944.1"/>
    </source>
</evidence>
<feature type="compositionally biased region" description="Polar residues" evidence="2">
    <location>
        <begin position="1"/>
        <end position="17"/>
    </location>
</feature>
<accession>A0A165Q173</accession>
<feature type="compositionally biased region" description="Low complexity" evidence="2">
    <location>
        <begin position="759"/>
        <end position="779"/>
    </location>
</feature>
<feature type="compositionally biased region" description="Basic and acidic residues" evidence="2">
    <location>
        <begin position="675"/>
        <end position="700"/>
    </location>
</feature>
<feature type="region of interest" description="Disordered" evidence="2">
    <location>
        <begin position="1"/>
        <end position="170"/>
    </location>
</feature>
<feature type="compositionally biased region" description="Basic and acidic residues" evidence="2">
    <location>
        <begin position="102"/>
        <end position="112"/>
    </location>
</feature>
<organism evidence="3 4">
    <name type="scientific">Exidia glandulosa HHB12029</name>
    <dbReference type="NCBI Taxonomy" id="1314781"/>
    <lineage>
        <taxon>Eukaryota</taxon>
        <taxon>Fungi</taxon>
        <taxon>Dikarya</taxon>
        <taxon>Basidiomycota</taxon>
        <taxon>Agaricomycotina</taxon>
        <taxon>Agaricomycetes</taxon>
        <taxon>Auriculariales</taxon>
        <taxon>Exidiaceae</taxon>
        <taxon>Exidia</taxon>
    </lineage>
</organism>
<feature type="region of interest" description="Disordered" evidence="2">
    <location>
        <begin position="385"/>
        <end position="583"/>
    </location>
</feature>
<feature type="compositionally biased region" description="Low complexity" evidence="2">
    <location>
        <begin position="493"/>
        <end position="504"/>
    </location>
</feature>
<feature type="compositionally biased region" description="Polar residues" evidence="2">
    <location>
        <begin position="446"/>
        <end position="458"/>
    </location>
</feature>
<feature type="coiled-coil region" evidence="1">
    <location>
        <begin position="289"/>
        <end position="316"/>
    </location>
</feature>
<feature type="compositionally biased region" description="Low complexity" evidence="2">
    <location>
        <begin position="565"/>
        <end position="580"/>
    </location>
</feature>